<reference evidence="1 2" key="1">
    <citation type="journal article" date="2008" name="Environ. Microbiol.">
        <title>The genome of Erwinia tasmaniensis strain Et1/99, a non-pathogenic bacterium in the genus Erwinia.</title>
        <authorList>
            <person name="Kube M."/>
            <person name="Migdoll A.M."/>
            <person name="Mueller I."/>
            <person name="Kuhl H."/>
            <person name="Beck A."/>
            <person name="Reinhardt R."/>
            <person name="Geider K."/>
        </authorList>
    </citation>
    <scope>NUCLEOTIDE SEQUENCE [LARGE SCALE GENOMIC DNA]</scope>
    <source>
        <strain evidence="2">DSM 17950 / CFBP 7177 / CIP 109463 / NCPPB 4357 / Et1/99</strain>
        <plasmid evidence="2">pET46</plasmid>
    </source>
</reference>
<dbReference type="Gene3D" id="1.10.30.50">
    <property type="match status" value="1"/>
</dbReference>
<name>B2VB56_ERWT9</name>
<geneLocation type="plasmid" evidence="1 2">
    <name>pET46</name>
</geneLocation>
<dbReference type="AlphaFoldDB" id="B2VB56"/>
<dbReference type="EMBL" id="CU468133">
    <property type="protein sequence ID" value="CAO95044.1"/>
    <property type="molecule type" value="Genomic_DNA"/>
</dbReference>
<proteinExistence type="predicted"/>
<protein>
    <recommendedName>
        <fullName evidence="3">HNH endonuclease</fullName>
    </recommendedName>
</protein>
<dbReference type="Proteomes" id="UP000001726">
    <property type="component" value="Plasmid pET46"/>
</dbReference>
<evidence type="ECO:0008006" key="3">
    <source>
        <dbReference type="Google" id="ProtNLM"/>
    </source>
</evidence>
<gene>
    <name evidence="1" type="ordered locus">ETA_pET460540</name>
</gene>
<accession>B2VB56</accession>
<dbReference type="KEGG" id="eta:ETA_pET460540"/>
<evidence type="ECO:0000313" key="1">
    <source>
        <dbReference type="EMBL" id="CAO95044.1"/>
    </source>
</evidence>
<evidence type="ECO:0000313" key="2">
    <source>
        <dbReference type="Proteomes" id="UP000001726"/>
    </source>
</evidence>
<sequence>MKLTKRQREALRQAFDCRCGLCGSILPSRGWHAEDIGEALVSGGVIPVCRECHTAKGHACVQGFRTLLSEQVQRAHRQSANFRTALRFGLVEEARRPVVFWYERHAGRSARPGYMSRPEAA</sequence>
<organism evidence="1 2">
    <name type="scientific">Erwinia tasmaniensis (strain DSM 17950 / CFBP 7177 / CIP 109463 / NCPPB 4357 / Et1/99)</name>
    <dbReference type="NCBI Taxonomy" id="465817"/>
    <lineage>
        <taxon>Bacteria</taxon>
        <taxon>Pseudomonadati</taxon>
        <taxon>Pseudomonadota</taxon>
        <taxon>Gammaproteobacteria</taxon>
        <taxon>Enterobacterales</taxon>
        <taxon>Erwiniaceae</taxon>
        <taxon>Erwinia</taxon>
    </lineage>
</organism>
<keyword evidence="2" id="KW-1185">Reference proteome</keyword>
<dbReference type="HOGENOM" id="CLU_140063_1_0_6"/>
<keyword evidence="1" id="KW-0614">Plasmid</keyword>